<keyword evidence="7" id="KW-1185">Reference proteome</keyword>
<evidence type="ECO:0000313" key="7">
    <source>
        <dbReference type="Proteomes" id="UP001243009"/>
    </source>
</evidence>
<dbReference type="InterPro" id="IPR003593">
    <property type="entry name" value="AAA+_ATPase"/>
</dbReference>
<dbReference type="Gene3D" id="3.40.50.300">
    <property type="entry name" value="P-loop containing nucleotide triphosphate hydrolases"/>
    <property type="match status" value="1"/>
</dbReference>
<name>A0ABT9DYZ1_9PROT</name>
<dbReference type="InterPro" id="IPR003439">
    <property type="entry name" value="ABC_transporter-like_ATP-bd"/>
</dbReference>
<dbReference type="PANTHER" id="PTHR43117:SF4">
    <property type="entry name" value="OSMOPROTECTANT IMPORT ATP-BINDING PROTEIN OSMV"/>
    <property type="match status" value="1"/>
</dbReference>
<feature type="domain" description="ABC transporter" evidence="5">
    <location>
        <begin position="2"/>
        <end position="238"/>
    </location>
</feature>
<evidence type="ECO:0000256" key="4">
    <source>
        <dbReference type="ARBA" id="ARBA00022840"/>
    </source>
</evidence>
<gene>
    <name evidence="6" type="ORF">Q7A36_12155</name>
</gene>
<dbReference type="PROSITE" id="PS00211">
    <property type="entry name" value="ABC_TRANSPORTER_1"/>
    <property type="match status" value="1"/>
</dbReference>
<accession>A0ABT9DYZ1</accession>
<dbReference type="Proteomes" id="UP001243009">
    <property type="component" value="Unassembled WGS sequence"/>
</dbReference>
<keyword evidence="4 6" id="KW-0067">ATP-binding</keyword>
<evidence type="ECO:0000256" key="3">
    <source>
        <dbReference type="ARBA" id="ARBA00022741"/>
    </source>
</evidence>
<evidence type="ECO:0000313" key="6">
    <source>
        <dbReference type="EMBL" id="MDO9709099.1"/>
    </source>
</evidence>
<comment type="caution">
    <text evidence="6">The sequence shown here is derived from an EMBL/GenBank/DDBJ whole genome shotgun (WGS) entry which is preliminary data.</text>
</comment>
<dbReference type="InterPro" id="IPR027417">
    <property type="entry name" value="P-loop_NTPase"/>
</dbReference>
<dbReference type="GO" id="GO:0005524">
    <property type="term" value="F:ATP binding"/>
    <property type="evidence" value="ECO:0007669"/>
    <property type="project" value="UniProtKB-KW"/>
</dbReference>
<dbReference type="EMBL" id="JAUTWS010000010">
    <property type="protein sequence ID" value="MDO9709099.1"/>
    <property type="molecule type" value="Genomic_DNA"/>
</dbReference>
<protein>
    <submittedName>
        <fullName evidence="6">ABC transporter ATP-binding protein</fullName>
    </submittedName>
</protein>
<dbReference type="PANTHER" id="PTHR43117">
    <property type="entry name" value="OSMOPROTECTANT IMPORT ATP-BINDING PROTEIN OSMV"/>
    <property type="match status" value="1"/>
</dbReference>
<keyword evidence="3" id="KW-0547">Nucleotide-binding</keyword>
<evidence type="ECO:0000256" key="1">
    <source>
        <dbReference type="ARBA" id="ARBA00005417"/>
    </source>
</evidence>
<evidence type="ECO:0000259" key="5">
    <source>
        <dbReference type="PROSITE" id="PS50893"/>
    </source>
</evidence>
<organism evidence="6 7">
    <name type="scientific">Paracraurococcus lichenis</name>
    <dbReference type="NCBI Taxonomy" id="3064888"/>
    <lineage>
        <taxon>Bacteria</taxon>
        <taxon>Pseudomonadati</taxon>
        <taxon>Pseudomonadota</taxon>
        <taxon>Alphaproteobacteria</taxon>
        <taxon>Acetobacterales</taxon>
        <taxon>Roseomonadaceae</taxon>
        <taxon>Paracraurococcus</taxon>
    </lineage>
</organism>
<sequence>MIELEGLSKRWPGADRAAVEGLSLSVPEGTSCALIGPSGSGKSTTLRMVNRLIEPSGGRLRIAGKDALAGDPVTLRRGIGYVIQEVGLFPHRSVAENVATVPRLLGWPEARIRARVEEVLALTGLDPARFAARRPHQLSGGERQRVGVARALAGDPPVLLMDEPFGAVDPVVRARLQEEVLRLLKQLRKTVLLVTHDLEEAVRLGDAVAVLRDGRLVQHGPAEALLARPADDFVAEFLGSDRALKRLALLPARAARQEAAATGTPLPPEATLRDALSAMLARGAQAVPLAEGGSVALEDVLSASRPDAAGTPGQR</sequence>
<dbReference type="RefSeq" id="WP_305103967.1">
    <property type="nucleotide sequence ID" value="NZ_JAUTWS010000010.1"/>
</dbReference>
<dbReference type="SUPFAM" id="SSF52540">
    <property type="entry name" value="P-loop containing nucleoside triphosphate hydrolases"/>
    <property type="match status" value="1"/>
</dbReference>
<keyword evidence="2" id="KW-0813">Transport</keyword>
<dbReference type="Pfam" id="PF00005">
    <property type="entry name" value="ABC_tran"/>
    <property type="match status" value="1"/>
</dbReference>
<dbReference type="SMART" id="SM00382">
    <property type="entry name" value="AAA"/>
    <property type="match status" value="1"/>
</dbReference>
<proteinExistence type="inferred from homology"/>
<comment type="similarity">
    <text evidence="1">Belongs to the ABC transporter superfamily.</text>
</comment>
<dbReference type="PROSITE" id="PS50893">
    <property type="entry name" value="ABC_TRANSPORTER_2"/>
    <property type="match status" value="1"/>
</dbReference>
<dbReference type="InterPro" id="IPR017871">
    <property type="entry name" value="ABC_transporter-like_CS"/>
</dbReference>
<reference evidence="6 7" key="1">
    <citation type="submission" date="2023-08" db="EMBL/GenBank/DDBJ databases">
        <title>The draft genome sequence of Paracraurococcus sp. LOR1-02.</title>
        <authorList>
            <person name="Kingkaew E."/>
            <person name="Tanasupawat S."/>
        </authorList>
    </citation>
    <scope>NUCLEOTIDE SEQUENCE [LARGE SCALE GENOMIC DNA]</scope>
    <source>
        <strain evidence="6 7">LOR1-02</strain>
    </source>
</reference>
<evidence type="ECO:0000256" key="2">
    <source>
        <dbReference type="ARBA" id="ARBA00022448"/>
    </source>
</evidence>